<feature type="transmembrane region" description="Helical" evidence="1">
    <location>
        <begin position="67"/>
        <end position="93"/>
    </location>
</feature>
<evidence type="ECO:0000313" key="2">
    <source>
        <dbReference type="EMBL" id="WVX66420.1"/>
    </source>
</evidence>
<proteinExistence type="predicted"/>
<keyword evidence="3" id="KW-1185">Reference proteome</keyword>
<organism evidence="2 3">
    <name type="scientific">Candidatus Bealeia paramacronuclearis</name>
    <dbReference type="NCBI Taxonomy" id="1921001"/>
    <lineage>
        <taxon>Bacteria</taxon>
        <taxon>Pseudomonadati</taxon>
        <taxon>Pseudomonadota</taxon>
        <taxon>Alphaproteobacteria</taxon>
        <taxon>Holosporales</taxon>
        <taxon>Holosporaceae</taxon>
        <taxon>Candidatus Bealeia</taxon>
    </lineage>
</organism>
<evidence type="ECO:0000256" key="1">
    <source>
        <dbReference type="SAM" id="Phobius"/>
    </source>
</evidence>
<gene>
    <name evidence="2" type="ORF">Bealeia1_00598</name>
</gene>
<protein>
    <submittedName>
        <fullName evidence="2">Uncharacterized protein</fullName>
    </submittedName>
</protein>
<evidence type="ECO:0000313" key="3">
    <source>
        <dbReference type="Proteomes" id="UP001330434"/>
    </source>
</evidence>
<keyword evidence="1" id="KW-0812">Transmembrane</keyword>
<keyword evidence="1" id="KW-0472">Membrane</keyword>
<dbReference type="Proteomes" id="UP001330434">
    <property type="component" value="Chromosome"/>
</dbReference>
<name>A0ABZ2C4Q1_9PROT</name>
<dbReference type="RefSeq" id="WP_331255292.1">
    <property type="nucleotide sequence ID" value="NZ_CP133270.1"/>
</dbReference>
<reference evidence="2 3" key="1">
    <citation type="journal article" date="2024" name="Environ. Microbiol.">
        <title>Novel evolutionary insights on the interactions of the Holosporales (Alphaproteobacteria) with eukaryotic hosts from comparative genomics.</title>
        <authorList>
            <person name="Giovannini M."/>
            <person name="Petroni G."/>
            <person name="Castelli M."/>
        </authorList>
    </citation>
    <scope>NUCLEOTIDE SEQUENCE [LARGE SCALE GENOMIC DNA]</scope>
    <source>
        <strain evidence="2 3">US_Bl 15I1</strain>
    </source>
</reference>
<feature type="transmembrane region" description="Helical" evidence="1">
    <location>
        <begin position="20"/>
        <end position="40"/>
    </location>
</feature>
<dbReference type="EMBL" id="CP133270">
    <property type="protein sequence ID" value="WVX66420.1"/>
    <property type="molecule type" value="Genomic_DNA"/>
</dbReference>
<sequence length="111" mass="13103">MLKFLNIEFKIFYSLFSRALKINIQVSILTFLLVFTYAIFVNNNFSFNFANDFEISEVLYTSNSFEIIQFIAAWSDKVNGFYFFIFFIFIPLANEETLLIRGMNETIVVIQ</sequence>
<accession>A0ABZ2C4Q1</accession>
<keyword evidence="1" id="KW-1133">Transmembrane helix</keyword>